<dbReference type="PROSITE" id="PS50082">
    <property type="entry name" value="WD_REPEATS_2"/>
    <property type="match status" value="5"/>
</dbReference>
<dbReference type="InterPro" id="IPR019775">
    <property type="entry name" value="WD40_repeat_CS"/>
</dbReference>
<dbReference type="EMBL" id="CALNXJ010000029">
    <property type="protein sequence ID" value="CAH3135841.1"/>
    <property type="molecule type" value="Genomic_DNA"/>
</dbReference>
<dbReference type="InterPro" id="IPR015943">
    <property type="entry name" value="WD40/YVTN_repeat-like_dom_sf"/>
</dbReference>
<organism evidence="18 19">
    <name type="scientific">Pocillopora meandrina</name>
    <dbReference type="NCBI Taxonomy" id="46732"/>
    <lineage>
        <taxon>Eukaryota</taxon>
        <taxon>Metazoa</taxon>
        <taxon>Cnidaria</taxon>
        <taxon>Anthozoa</taxon>
        <taxon>Hexacorallia</taxon>
        <taxon>Scleractinia</taxon>
        <taxon>Astrocoeniina</taxon>
        <taxon>Pocilloporidae</taxon>
        <taxon>Pocillopora</taxon>
    </lineage>
</organism>
<dbReference type="Gene3D" id="1.20.960.50">
    <property type="entry name" value="Cleavage stimulation factor subunit 1, dimerisation domain"/>
    <property type="match status" value="1"/>
</dbReference>
<comment type="subcellular location">
    <subcellularLocation>
        <location evidence="1 11 13">Nucleus</location>
    </subcellularLocation>
</comment>
<dbReference type="FunFam" id="1.20.960.50:FF:000001">
    <property type="entry name" value="Cleavage stimulation factor subunit 1"/>
    <property type="match status" value="1"/>
</dbReference>
<feature type="compositionally biased region" description="Basic and acidic residues" evidence="15">
    <location>
        <begin position="342"/>
        <end position="352"/>
    </location>
</feature>
<dbReference type="SMART" id="SM00389">
    <property type="entry name" value="HOX"/>
    <property type="match status" value="1"/>
</dbReference>
<feature type="repeat" description="WD" evidence="12">
    <location>
        <begin position="641"/>
        <end position="682"/>
    </location>
</feature>
<evidence type="ECO:0000313" key="19">
    <source>
        <dbReference type="Proteomes" id="UP001159428"/>
    </source>
</evidence>
<feature type="repeat" description="WD" evidence="12">
    <location>
        <begin position="730"/>
        <end position="771"/>
    </location>
</feature>
<evidence type="ECO:0000256" key="11">
    <source>
        <dbReference type="PROSITE-ProRule" id="PRU00108"/>
    </source>
</evidence>
<keyword evidence="19" id="KW-1185">Reference proteome</keyword>
<evidence type="ECO:0000256" key="5">
    <source>
        <dbReference type="ARBA" id="ARBA00022737"/>
    </source>
</evidence>
<feature type="domain" description="CUT" evidence="17">
    <location>
        <begin position="163"/>
        <end position="254"/>
    </location>
</feature>
<feature type="repeat" description="WD" evidence="12">
    <location>
        <begin position="862"/>
        <end position="893"/>
    </location>
</feature>
<keyword evidence="4" id="KW-0507">mRNA processing</keyword>
<comment type="caution">
    <text evidence="18">The sequence shown here is derived from an EMBL/GenBank/DDBJ whole genome shotgun (WGS) entry which is preliminary data.</text>
</comment>
<dbReference type="CDD" id="cd00200">
    <property type="entry name" value="WD40"/>
    <property type="match status" value="1"/>
</dbReference>
<dbReference type="GO" id="GO:0005848">
    <property type="term" value="C:mRNA cleavage stimulating factor complex"/>
    <property type="evidence" value="ECO:0007669"/>
    <property type="project" value="InterPro"/>
</dbReference>
<feature type="region of interest" description="Disordered" evidence="15">
    <location>
        <begin position="445"/>
        <end position="507"/>
    </location>
</feature>
<dbReference type="AlphaFoldDB" id="A0AAU9X4A9"/>
<dbReference type="PANTHER" id="PTHR44133">
    <property type="entry name" value="CLEAVAGE STIMULATION FACTOR SUBUNIT 1"/>
    <property type="match status" value="1"/>
</dbReference>
<feature type="compositionally biased region" description="Polar residues" evidence="15">
    <location>
        <begin position="447"/>
        <end position="467"/>
    </location>
</feature>
<keyword evidence="5" id="KW-0677">Repeat</keyword>
<dbReference type="SUPFAM" id="SSF47413">
    <property type="entry name" value="lambda repressor-like DNA-binding domains"/>
    <property type="match status" value="1"/>
</dbReference>
<dbReference type="PROSITE" id="PS00678">
    <property type="entry name" value="WD_REPEATS_1"/>
    <property type="match status" value="1"/>
</dbReference>
<dbReference type="GO" id="GO:0003723">
    <property type="term" value="F:RNA binding"/>
    <property type="evidence" value="ECO:0007669"/>
    <property type="project" value="TreeGrafter"/>
</dbReference>
<feature type="region of interest" description="Disordered" evidence="15">
    <location>
        <begin position="148"/>
        <end position="170"/>
    </location>
</feature>
<dbReference type="Gene3D" id="1.10.260.40">
    <property type="entry name" value="lambda repressor-like DNA-binding domains"/>
    <property type="match status" value="1"/>
</dbReference>
<dbReference type="PROSITE" id="PS50294">
    <property type="entry name" value="WD_REPEATS_REGION"/>
    <property type="match status" value="4"/>
</dbReference>
<evidence type="ECO:0000256" key="10">
    <source>
        <dbReference type="ARBA" id="ARBA00023242"/>
    </source>
</evidence>
<gene>
    <name evidence="18" type="ORF">PMEA_00015921</name>
</gene>
<dbReference type="GO" id="GO:0003677">
    <property type="term" value="F:DNA binding"/>
    <property type="evidence" value="ECO:0007669"/>
    <property type="project" value="UniProtKB-UniRule"/>
</dbReference>
<evidence type="ECO:0000256" key="9">
    <source>
        <dbReference type="ARBA" id="ARBA00023163"/>
    </source>
</evidence>
<dbReference type="InterPro" id="IPR032028">
    <property type="entry name" value="CSTF1_dimer"/>
</dbReference>
<evidence type="ECO:0000256" key="2">
    <source>
        <dbReference type="ARBA" id="ARBA00008190"/>
    </source>
</evidence>
<evidence type="ECO:0000259" key="16">
    <source>
        <dbReference type="PROSITE" id="PS50071"/>
    </source>
</evidence>
<dbReference type="Proteomes" id="UP001159428">
    <property type="component" value="Unassembled WGS sequence"/>
</dbReference>
<evidence type="ECO:0000256" key="14">
    <source>
        <dbReference type="RuleBase" id="RU361129"/>
    </source>
</evidence>
<evidence type="ECO:0000256" key="15">
    <source>
        <dbReference type="SAM" id="MobiDB-lite"/>
    </source>
</evidence>
<keyword evidence="9 14" id="KW-0804">Transcription</keyword>
<feature type="repeat" description="WD" evidence="12">
    <location>
        <begin position="578"/>
        <end position="619"/>
    </location>
</feature>
<dbReference type="Pfam" id="PF00046">
    <property type="entry name" value="Homeodomain"/>
    <property type="match status" value="1"/>
</dbReference>
<dbReference type="InterPro" id="IPR001680">
    <property type="entry name" value="WD40_rpt"/>
</dbReference>
<dbReference type="SUPFAM" id="SSF50978">
    <property type="entry name" value="WD40 repeat-like"/>
    <property type="match status" value="1"/>
</dbReference>
<name>A0AAU9X4A9_9CNID</name>
<dbReference type="InterPro" id="IPR038184">
    <property type="entry name" value="CSTF1_dimer_sf"/>
</dbReference>
<dbReference type="CDD" id="cd00086">
    <property type="entry name" value="homeodomain"/>
    <property type="match status" value="1"/>
</dbReference>
<feature type="domain" description="Homeobox" evidence="16">
    <location>
        <begin position="274"/>
        <end position="334"/>
    </location>
</feature>
<evidence type="ECO:0000259" key="17">
    <source>
        <dbReference type="PROSITE" id="PS51042"/>
    </source>
</evidence>
<sequence>MADGLKQRENLYKLMISQLRYDGFDAIANNLAKVVNIISACPPMARLYEVVNLGIQAETEGVRPEPTVLPGLTPSVETSRGMDLEYEPEGKEVNGEWQNSTTDESFMNNLELQKVDQDCESEPEERPDDSPLASMVLNHILRITSDKKFTEPPQALKPTAAAESSSGNGHVLDTESICEQVKLELVKYNVSQEVFAKAVLGKSQGYLSEMLKHGENFFRPQDNTHYKGWMNFEIMRQFLQRPEAERLRIYYQKGEELKRERMKRRQIEIGLSDDALRKRRRYIPTEAKAVMEDYYHRSKYLSLEKRQTLANQLAIPEQCVSDYFKNLRSKKKHEERMKCLLKGLEHGEKQPDQADSGDEDEDSMENDISEHQGLCSRNNSAEQTSSASVEASPQPHGPAQSPSLIQSCGRRFNISPPVSASSQAFQASSERKVSETDLVASKIAALTQGQKSSNKQSGLRNTKSPSARSKDSELQVSRTPTSSSAHRASRESTVPSTRCLSSQTPVSSSEEVETFSLDSLIDGACSSVMLQGGTPETDGLEVGQQIYVVHNFVGLTMRHSFPDHGTSPPAAMYETYYVTAHKAPCRTASFSQNGRLIATGSVDASIKVLDVERMVAKNTMPQTQDQGAGTNLENHPVIRTLYDHMDEVTVVEFHPSALVLASGSKDCTVKLFDISKPSVKKAYRSLQEAEVVTSMSFHPTGEFILVGTEHPTIRLYDTNTGQCFVPANPREYHTGSINMVKYSASANLYASCSKDGAIKIWDGVSNRCIATFEQAHQGGEVYSVCFSQNGKYIVSSGKDSRVYLWELSTGKALSMYIGATMSNYRTQIVFNHTEDFLIAADESNNSIACWDTRSTELQKTLNSGHNNHIRCITHSPTGAAFVSCSDDFRARFWYCEGV</sequence>
<evidence type="ECO:0000256" key="12">
    <source>
        <dbReference type="PROSITE-ProRule" id="PRU00221"/>
    </source>
</evidence>
<keyword evidence="8 11" id="KW-0371">Homeobox</keyword>
<evidence type="ECO:0000313" key="18">
    <source>
        <dbReference type="EMBL" id="CAH3135841.1"/>
    </source>
</evidence>
<evidence type="ECO:0000256" key="3">
    <source>
        <dbReference type="ARBA" id="ARBA00022574"/>
    </source>
</evidence>
<dbReference type="Pfam" id="PF00400">
    <property type="entry name" value="WD40"/>
    <property type="match status" value="6"/>
</dbReference>
<evidence type="ECO:0000256" key="6">
    <source>
        <dbReference type="ARBA" id="ARBA00023015"/>
    </source>
</evidence>
<keyword evidence="3 12" id="KW-0853">WD repeat</keyword>
<dbReference type="SUPFAM" id="SSF46689">
    <property type="entry name" value="Homeodomain-like"/>
    <property type="match status" value="1"/>
</dbReference>
<keyword evidence="7 11" id="KW-0238">DNA-binding</keyword>
<evidence type="ECO:0000256" key="1">
    <source>
        <dbReference type="ARBA" id="ARBA00004123"/>
    </source>
</evidence>
<evidence type="ECO:0000256" key="8">
    <source>
        <dbReference type="ARBA" id="ARBA00023155"/>
    </source>
</evidence>
<dbReference type="InterPro" id="IPR001356">
    <property type="entry name" value="HD"/>
</dbReference>
<dbReference type="SMART" id="SM00320">
    <property type="entry name" value="WD40"/>
    <property type="match status" value="7"/>
</dbReference>
<keyword evidence="6 14" id="KW-0805">Transcription regulation</keyword>
<dbReference type="InterPro" id="IPR044633">
    <property type="entry name" value="CstF1-like"/>
</dbReference>
<feature type="compositionally biased region" description="Polar residues" evidence="15">
    <location>
        <begin position="474"/>
        <end position="507"/>
    </location>
</feature>
<dbReference type="GO" id="GO:0031124">
    <property type="term" value="P:mRNA 3'-end processing"/>
    <property type="evidence" value="ECO:0007669"/>
    <property type="project" value="InterPro"/>
</dbReference>
<accession>A0AAU9X4A9</accession>
<dbReference type="InterPro" id="IPR036322">
    <property type="entry name" value="WD40_repeat_dom_sf"/>
</dbReference>
<proteinExistence type="inferred from homology"/>
<keyword evidence="10 11" id="KW-0539">Nucleus</keyword>
<dbReference type="SMART" id="SM01109">
    <property type="entry name" value="CUT"/>
    <property type="match status" value="1"/>
</dbReference>
<dbReference type="Pfam" id="PF02376">
    <property type="entry name" value="CUT"/>
    <property type="match status" value="1"/>
</dbReference>
<feature type="repeat" description="WD" evidence="12">
    <location>
        <begin position="774"/>
        <end position="815"/>
    </location>
</feature>
<dbReference type="InterPro" id="IPR003350">
    <property type="entry name" value="CUT_dom"/>
</dbReference>
<dbReference type="InterPro" id="IPR010982">
    <property type="entry name" value="Lambda_DNA-bd_dom_sf"/>
</dbReference>
<dbReference type="PROSITE" id="PS51042">
    <property type="entry name" value="CUT"/>
    <property type="match status" value="1"/>
</dbReference>
<protein>
    <recommendedName>
        <fullName evidence="14">One cut domain family member</fullName>
    </recommendedName>
</protein>
<comment type="similarity">
    <text evidence="2 14">Belongs to the CUT homeobox family.</text>
</comment>
<dbReference type="Pfam" id="PF16699">
    <property type="entry name" value="CSTF1_dimer"/>
    <property type="match status" value="1"/>
</dbReference>
<dbReference type="PROSITE" id="PS50071">
    <property type="entry name" value="HOMEOBOX_2"/>
    <property type="match status" value="1"/>
</dbReference>
<evidence type="ECO:0000256" key="7">
    <source>
        <dbReference type="ARBA" id="ARBA00023125"/>
    </source>
</evidence>
<reference evidence="18 19" key="1">
    <citation type="submission" date="2022-05" db="EMBL/GenBank/DDBJ databases">
        <authorList>
            <consortium name="Genoscope - CEA"/>
            <person name="William W."/>
        </authorList>
    </citation>
    <scope>NUCLEOTIDE SEQUENCE [LARGE SCALE GENOMIC DNA]</scope>
</reference>
<dbReference type="InterPro" id="IPR009057">
    <property type="entry name" value="Homeodomain-like_sf"/>
</dbReference>
<evidence type="ECO:0000256" key="4">
    <source>
        <dbReference type="ARBA" id="ARBA00022664"/>
    </source>
</evidence>
<dbReference type="PANTHER" id="PTHR44133:SF2">
    <property type="entry name" value="CLEAVAGE STIMULATION FACTOR SUBUNIT 1"/>
    <property type="match status" value="1"/>
</dbReference>
<feature type="compositionally biased region" description="Acidic residues" evidence="15">
    <location>
        <begin position="355"/>
        <end position="367"/>
    </location>
</feature>
<feature type="compositionally biased region" description="Polar residues" evidence="15">
    <location>
        <begin position="375"/>
        <end position="391"/>
    </location>
</feature>
<feature type="DNA-binding region" description="Homeobox" evidence="11">
    <location>
        <begin position="276"/>
        <end position="335"/>
    </location>
</feature>
<feature type="region of interest" description="Disordered" evidence="15">
    <location>
        <begin position="342"/>
        <end position="417"/>
    </location>
</feature>
<evidence type="ECO:0000256" key="13">
    <source>
        <dbReference type="RuleBase" id="RU000682"/>
    </source>
</evidence>
<dbReference type="Gene3D" id="2.130.10.10">
    <property type="entry name" value="YVTN repeat-like/Quinoprotein amine dehydrogenase"/>
    <property type="match status" value="3"/>
</dbReference>
<dbReference type="Gene3D" id="1.10.10.60">
    <property type="entry name" value="Homeodomain-like"/>
    <property type="match status" value="1"/>
</dbReference>
<dbReference type="FunFam" id="2.130.10.10:FF:000089">
    <property type="entry name" value="Cleavage stimulation factor subunit 1"/>
    <property type="match status" value="1"/>
</dbReference>